<dbReference type="Pfam" id="PF01348">
    <property type="entry name" value="Intron_maturas2"/>
    <property type="match status" value="1"/>
</dbReference>
<feature type="transmembrane region" description="Helical" evidence="1">
    <location>
        <begin position="182"/>
        <end position="202"/>
    </location>
</feature>
<keyword evidence="3" id="KW-0150">Chloroplast</keyword>
<feature type="domain" description="Domain X" evidence="2">
    <location>
        <begin position="198"/>
        <end position="268"/>
    </location>
</feature>
<keyword evidence="3" id="KW-0934">Plastid</keyword>
<dbReference type="InterPro" id="IPR024937">
    <property type="entry name" value="Domain_X"/>
</dbReference>
<feature type="transmembrane region" description="Helical" evidence="1">
    <location>
        <begin position="22"/>
        <end position="39"/>
    </location>
</feature>
<evidence type="ECO:0000313" key="3">
    <source>
        <dbReference type="EMBL" id="AXI98008.1"/>
    </source>
</evidence>
<gene>
    <name evidence="3" type="primary">mat2</name>
</gene>
<dbReference type="EMBL" id="MF622086">
    <property type="protein sequence ID" value="AXI98008.1"/>
    <property type="molecule type" value="Genomic_DNA"/>
</dbReference>
<keyword evidence="1" id="KW-0812">Transmembrane</keyword>
<geneLocation type="chloroplast" evidence="3"/>
<keyword evidence="1" id="KW-0472">Membrane</keyword>
<reference evidence="3" key="1">
    <citation type="journal article" date="2018" name="J. Appl. Phycol.">
        <title>Intrageneric chloroplast genome comparison in the genus Euglena (Phylum: Euglenophyta) with annotated chloroplast genomes of Euglena hiemalis and Euglena clara.</title>
        <authorList>
            <person name="Ellala Hewadikaramge M."/>
            <person name="Linton E."/>
        </authorList>
    </citation>
    <scope>NUCLEOTIDE SEQUENCE</scope>
    <source>
        <strain evidence="3">CCAP1224.35</strain>
    </source>
</reference>
<feature type="transmembrane region" description="Helical" evidence="1">
    <location>
        <begin position="222"/>
        <end position="241"/>
    </location>
</feature>
<protein>
    <submittedName>
        <fullName evidence="3">Maturase</fullName>
    </submittedName>
</protein>
<proteinExistence type="predicted"/>
<sequence length="319" mass="38670">MFYFTLSGSTFSRLKKMITSDLLYYEFFIFSFNYINFFNSTNFNYLKFLPFKLRAFPYFENSDLFSPHFALLSLKVWDKQIIFYMTLKVLRSFTSINKTRLKNIFLKFLKNTFIWQELEKLVNTGFVNISNSSIYSSRNYLFSSSLSPFLFNLYMLEIDFFLEKFIFKYSIKRNLYKSFKNLKIFFLLININNLLVFCILSKNRAISNIHFLFFEDIDIIKIFGFVAYSFLHWFVLCEDFFRLRYLVGLIKESCFLTLCRKHNKSKVWAYSAYTFDLIISKNLHFTKSFFPKQKDFNFKKINSLSSWYFDFNDSLFLED</sequence>
<feature type="transmembrane region" description="Helical" evidence="1">
    <location>
        <begin position="140"/>
        <end position="162"/>
    </location>
</feature>
<accession>A0A345UC22</accession>
<evidence type="ECO:0000256" key="1">
    <source>
        <dbReference type="SAM" id="Phobius"/>
    </source>
</evidence>
<dbReference type="GeneID" id="37624941"/>
<dbReference type="GO" id="GO:0006397">
    <property type="term" value="P:mRNA processing"/>
    <property type="evidence" value="ECO:0007669"/>
    <property type="project" value="InterPro"/>
</dbReference>
<dbReference type="AlphaFoldDB" id="A0A345UC22"/>
<dbReference type="GO" id="GO:0005737">
    <property type="term" value="C:cytoplasm"/>
    <property type="evidence" value="ECO:0007669"/>
    <property type="project" value="UniProtKB-ARBA"/>
</dbReference>
<evidence type="ECO:0000259" key="2">
    <source>
        <dbReference type="Pfam" id="PF01348"/>
    </source>
</evidence>
<organism evidence="3">
    <name type="scientific">Euglena hiemalis</name>
    <dbReference type="NCBI Taxonomy" id="392896"/>
    <lineage>
        <taxon>Eukaryota</taxon>
        <taxon>Discoba</taxon>
        <taxon>Euglenozoa</taxon>
        <taxon>Euglenida</taxon>
        <taxon>Spirocuta</taxon>
        <taxon>Euglenophyceae</taxon>
        <taxon>Euglenales</taxon>
        <taxon>Euglenaceae</taxon>
        <taxon>Euglena</taxon>
    </lineage>
</organism>
<dbReference type="RefSeq" id="YP_009512076.1">
    <property type="nucleotide sequence ID" value="NC_039156.1"/>
</dbReference>
<keyword evidence="1" id="KW-1133">Transmembrane helix</keyword>
<name>A0A345UC22_9EUGL</name>